<feature type="transmembrane region" description="Helical" evidence="8">
    <location>
        <begin position="491"/>
        <end position="508"/>
    </location>
</feature>
<dbReference type="HOGENOM" id="CLU_024204_1_1_1"/>
<dbReference type="SUPFAM" id="SSF103473">
    <property type="entry name" value="MFS general substrate transporter"/>
    <property type="match status" value="1"/>
</dbReference>
<organism evidence="10 11">
    <name type="scientific">Dothistroma septosporum (strain NZE10 / CBS 128990)</name>
    <name type="common">Red band needle blight fungus</name>
    <name type="synonym">Mycosphaerella pini</name>
    <dbReference type="NCBI Taxonomy" id="675120"/>
    <lineage>
        <taxon>Eukaryota</taxon>
        <taxon>Fungi</taxon>
        <taxon>Dikarya</taxon>
        <taxon>Ascomycota</taxon>
        <taxon>Pezizomycotina</taxon>
        <taxon>Dothideomycetes</taxon>
        <taxon>Dothideomycetidae</taxon>
        <taxon>Mycosphaerellales</taxon>
        <taxon>Mycosphaerellaceae</taxon>
        <taxon>Dothistroma</taxon>
    </lineage>
</organism>
<feature type="transmembrane region" description="Helical" evidence="8">
    <location>
        <begin position="459"/>
        <end position="479"/>
    </location>
</feature>
<evidence type="ECO:0000256" key="8">
    <source>
        <dbReference type="RuleBase" id="RU366033"/>
    </source>
</evidence>
<protein>
    <recommendedName>
        <fullName evidence="8">Nitrate/nitrite transporter</fullName>
    </recommendedName>
</protein>
<accession>N1PFD9</accession>
<evidence type="ECO:0000256" key="1">
    <source>
        <dbReference type="ARBA" id="ARBA00004141"/>
    </source>
</evidence>
<comment type="similarity">
    <text evidence="2 8">Belongs to the major facilitator superfamily. Nitrate/nitrite porter (TC 2.A.1.8) family.</text>
</comment>
<reference evidence="11" key="1">
    <citation type="journal article" date="2012" name="PLoS Genet.">
        <title>The genomes of the fungal plant pathogens Cladosporium fulvum and Dothistroma septosporum reveal adaptation to different hosts and lifestyles but also signatures of common ancestry.</title>
        <authorList>
            <person name="de Wit P.J.G.M."/>
            <person name="van der Burgt A."/>
            <person name="Oekmen B."/>
            <person name="Stergiopoulos I."/>
            <person name="Abd-Elsalam K.A."/>
            <person name="Aerts A.L."/>
            <person name="Bahkali A.H."/>
            <person name="Beenen H.G."/>
            <person name="Chettri P."/>
            <person name="Cox M.P."/>
            <person name="Datema E."/>
            <person name="de Vries R.P."/>
            <person name="Dhillon B."/>
            <person name="Ganley A.R."/>
            <person name="Griffiths S.A."/>
            <person name="Guo Y."/>
            <person name="Hamelin R.C."/>
            <person name="Henrissat B."/>
            <person name="Kabir M.S."/>
            <person name="Jashni M.K."/>
            <person name="Kema G."/>
            <person name="Klaubauf S."/>
            <person name="Lapidus A."/>
            <person name="Levasseur A."/>
            <person name="Lindquist E."/>
            <person name="Mehrabi R."/>
            <person name="Ohm R.A."/>
            <person name="Owen T.J."/>
            <person name="Salamov A."/>
            <person name="Schwelm A."/>
            <person name="Schijlen E."/>
            <person name="Sun H."/>
            <person name="van den Burg H.A."/>
            <person name="van Ham R.C.H.J."/>
            <person name="Zhang S."/>
            <person name="Goodwin S.B."/>
            <person name="Grigoriev I.V."/>
            <person name="Collemare J."/>
            <person name="Bradshaw R.E."/>
        </authorList>
    </citation>
    <scope>NUCLEOTIDE SEQUENCE [LARGE SCALE GENOMIC DNA]</scope>
    <source>
        <strain evidence="11">NZE10 / CBS 128990</strain>
    </source>
</reference>
<proteinExistence type="inferred from homology"/>
<feature type="transmembrane region" description="Helical" evidence="8">
    <location>
        <begin position="424"/>
        <end position="447"/>
    </location>
</feature>
<dbReference type="GO" id="GO:0015112">
    <property type="term" value="F:nitrate transmembrane transporter activity"/>
    <property type="evidence" value="ECO:0007669"/>
    <property type="project" value="UniProtKB-UniRule"/>
</dbReference>
<dbReference type="PANTHER" id="PTHR23515">
    <property type="entry name" value="HIGH-AFFINITY NITRATE TRANSPORTER 2.3"/>
    <property type="match status" value="1"/>
</dbReference>
<keyword evidence="5 8" id="KW-1133">Transmembrane helix</keyword>
<dbReference type="GO" id="GO:0005886">
    <property type="term" value="C:plasma membrane"/>
    <property type="evidence" value="ECO:0007669"/>
    <property type="project" value="UniProtKB-SubCell"/>
</dbReference>
<dbReference type="InterPro" id="IPR036259">
    <property type="entry name" value="MFS_trans_sf"/>
</dbReference>
<dbReference type="OMA" id="VVWFSHA"/>
<sequence>MGFSISLLWKQPEVNPLNHKARSIPALNPINKYGRVFFFSWFGFLLAFWSWYAFPPLLHDIIAKDIGLTAIQVSNSNIIALVATLVVRLVAGPSCDRFGPRKTFAGCLLIGAIPTFLSGTAYNVHQLYALRFFIGILGGSFVPCQVWTTGFYDKNIVGTANSLTAGLGNAGGGITYFVMPAVYGSLVKDGLTPHTAWRVAFIVPGILIVAVALALLFCCQDTPTGKWSERQGAAAETIDQQTASKNGVIVDLPVGNSHHASGTSTPQNGLVLDEKDSKHHATSDFKDPESQNGSHQAVDIAKLEIIQKPSLSGIARIAISPQTIAVGACYFCTFGAELSINSILGTYYGIQFKSQKLSLQQSSNWAAMFGLMNAICRPLGGVVSDYAYKASGQNVWSKKALMHTYSIIAGAFLLAIGLTNPTHLATLVCLVGVGFAFFLEGANGLIFSVVPHVHPYANGVVSGFTGACGNLGGIIFAIIFRYEVKNYAKSIWIIGAIMIAINLSVCWIKPVAKPKSGM</sequence>
<name>N1PFD9_DOTSN</name>
<evidence type="ECO:0000256" key="3">
    <source>
        <dbReference type="ARBA" id="ARBA00022448"/>
    </source>
</evidence>
<feature type="transmembrane region" description="Helical" evidence="8">
    <location>
        <begin position="103"/>
        <end position="122"/>
    </location>
</feature>
<dbReference type="Pfam" id="PF07690">
    <property type="entry name" value="MFS_1"/>
    <property type="match status" value="1"/>
</dbReference>
<dbReference type="Gene3D" id="1.20.1250.20">
    <property type="entry name" value="MFS general substrate transporter like domains"/>
    <property type="match status" value="2"/>
</dbReference>
<reference evidence="10 11" key="2">
    <citation type="journal article" date="2012" name="PLoS Pathog.">
        <title>Diverse lifestyles and strategies of plant pathogenesis encoded in the genomes of eighteen Dothideomycetes fungi.</title>
        <authorList>
            <person name="Ohm R.A."/>
            <person name="Feau N."/>
            <person name="Henrissat B."/>
            <person name="Schoch C.L."/>
            <person name="Horwitz B.A."/>
            <person name="Barry K.W."/>
            <person name="Condon B.J."/>
            <person name="Copeland A.C."/>
            <person name="Dhillon B."/>
            <person name="Glaser F."/>
            <person name="Hesse C.N."/>
            <person name="Kosti I."/>
            <person name="LaButti K."/>
            <person name="Lindquist E.A."/>
            <person name="Lucas S."/>
            <person name="Salamov A.A."/>
            <person name="Bradshaw R.E."/>
            <person name="Ciuffetti L."/>
            <person name="Hamelin R.C."/>
            <person name="Kema G.H.J."/>
            <person name="Lawrence C."/>
            <person name="Scott J.A."/>
            <person name="Spatafora J.W."/>
            <person name="Turgeon B.G."/>
            <person name="de Wit P.J.G.M."/>
            <person name="Zhong S."/>
            <person name="Goodwin S.B."/>
            <person name="Grigoriev I.V."/>
        </authorList>
    </citation>
    <scope>NUCLEOTIDE SEQUENCE [LARGE SCALE GENOMIC DNA]</scope>
    <source>
        <strain evidence="11">NZE10 / CBS 128990</strain>
    </source>
</reference>
<evidence type="ECO:0000256" key="4">
    <source>
        <dbReference type="ARBA" id="ARBA00022692"/>
    </source>
</evidence>
<keyword evidence="4 8" id="KW-0812">Transmembrane</keyword>
<evidence type="ECO:0000256" key="5">
    <source>
        <dbReference type="ARBA" id="ARBA00022989"/>
    </source>
</evidence>
<dbReference type="NCBIfam" id="TIGR00886">
    <property type="entry name" value="2A0108"/>
    <property type="match status" value="1"/>
</dbReference>
<feature type="transmembrane region" description="Helical" evidence="8">
    <location>
        <begin position="160"/>
        <end position="179"/>
    </location>
</feature>
<dbReference type="Proteomes" id="UP000016933">
    <property type="component" value="Unassembled WGS sequence"/>
</dbReference>
<dbReference type="EMBL" id="KB446544">
    <property type="protein sequence ID" value="EME40290.1"/>
    <property type="molecule type" value="Genomic_DNA"/>
</dbReference>
<dbReference type="InterPro" id="IPR004737">
    <property type="entry name" value="NO3_transporter_NarK/NarU-like"/>
</dbReference>
<dbReference type="PROSITE" id="PS50850">
    <property type="entry name" value="MFS"/>
    <property type="match status" value="1"/>
</dbReference>
<dbReference type="GO" id="GO:0042128">
    <property type="term" value="P:nitrate assimilation"/>
    <property type="evidence" value="ECO:0007669"/>
    <property type="project" value="UniProtKB-UniRule"/>
</dbReference>
<dbReference type="InterPro" id="IPR020846">
    <property type="entry name" value="MFS_dom"/>
</dbReference>
<evidence type="ECO:0000313" key="10">
    <source>
        <dbReference type="EMBL" id="EME40290.1"/>
    </source>
</evidence>
<dbReference type="GO" id="GO:0015113">
    <property type="term" value="F:nitrite transmembrane transporter activity"/>
    <property type="evidence" value="ECO:0007669"/>
    <property type="project" value="InterPro"/>
</dbReference>
<evidence type="ECO:0000256" key="7">
    <source>
        <dbReference type="ARBA" id="ARBA00023136"/>
    </source>
</evidence>
<feature type="transmembrane region" description="Helical" evidence="8">
    <location>
        <begin position="36"/>
        <end position="54"/>
    </location>
</feature>
<dbReference type="OrthoDB" id="434240at2759"/>
<dbReference type="CDD" id="cd17341">
    <property type="entry name" value="MFS_NRT2_like"/>
    <property type="match status" value="1"/>
</dbReference>
<feature type="transmembrane region" description="Helical" evidence="8">
    <location>
        <begin position="199"/>
        <end position="219"/>
    </location>
</feature>
<comment type="subcellular location">
    <subcellularLocation>
        <location evidence="8">Cell membrane</location>
        <topology evidence="8">Multi-pass membrane protein</topology>
    </subcellularLocation>
    <subcellularLocation>
        <location evidence="1">Membrane</location>
        <topology evidence="1">Multi-pass membrane protein</topology>
    </subcellularLocation>
</comment>
<evidence type="ECO:0000313" key="11">
    <source>
        <dbReference type="Proteomes" id="UP000016933"/>
    </source>
</evidence>
<feature type="transmembrane region" description="Helical" evidence="8">
    <location>
        <begin position="365"/>
        <end position="388"/>
    </location>
</feature>
<feature type="transmembrane region" description="Helical" evidence="8">
    <location>
        <begin position="128"/>
        <end position="148"/>
    </location>
</feature>
<feature type="transmembrane region" description="Helical" evidence="8">
    <location>
        <begin position="400"/>
        <end position="418"/>
    </location>
</feature>
<keyword evidence="3 8" id="KW-0813">Transport</keyword>
<evidence type="ECO:0000256" key="6">
    <source>
        <dbReference type="ARBA" id="ARBA00023063"/>
    </source>
</evidence>
<feature type="transmembrane region" description="Helical" evidence="8">
    <location>
        <begin position="66"/>
        <end position="91"/>
    </location>
</feature>
<feature type="domain" description="Major facilitator superfamily (MFS) profile" evidence="9">
    <location>
        <begin position="36"/>
        <end position="513"/>
    </location>
</feature>
<keyword evidence="8" id="KW-1003">Cell membrane</keyword>
<keyword evidence="11" id="KW-1185">Reference proteome</keyword>
<evidence type="ECO:0000259" key="9">
    <source>
        <dbReference type="PROSITE" id="PS50850"/>
    </source>
</evidence>
<dbReference type="STRING" id="675120.N1PFD9"/>
<keyword evidence="6 8" id="KW-0534">Nitrate assimilation</keyword>
<dbReference type="AlphaFoldDB" id="N1PFD9"/>
<feature type="transmembrane region" description="Helical" evidence="8">
    <location>
        <begin position="324"/>
        <end position="345"/>
    </location>
</feature>
<gene>
    <name evidence="10" type="ORF">DOTSEDRAFT_179313</name>
</gene>
<keyword evidence="7 8" id="KW-0472">Membrane</keyword>
<dbReference type="eggNOG" id="ENOG502QPIC">
    <property type="taxonomic scope" value="Eukaryota"/>
</dbReference>
<dbReference type="InterPro" id="IPR011701">
    <property type="entry name" value="MFS"/>
</dbReference>
<dbReference type="InterPro" id="IPR044772">
    <property type="entry name" value="NO3_transporter"/>
</dbReference>
<evidence type="ECO:0000256" key="2">
    <source>
        <dbReference type="ARBA" id="ARBA00008432"/>
    </source>
</evidence>